<dbReference type="InterPro" id="IPR029787">
    <property type="entry name" value="Nucleotide_cyclase"/>
</dbReference>
<dbReference type="Gene3D" id="3.30.450.40">
    <property type="match status" value="2"/>
</dbReference>
<dbReference type="CDD" id="cd01949">
    <property type="entry name" value="GGDEF"/>
    <property type="match status" value="1"/>
</dbReference>
<evidence type="ECO:0000256" key="2">
    <source>
        <dbReference type="ARBA" id="ARBA00012528"/>
    </source>
</evidence>
<dbReference type="Pfam" id="PF01590">
    <property type="entry name" value="GAF"/>
    <property type="match status" value="1"/>
</dbReference>
<sequence length="531" mass="59720">MLLPQAPKDEAARQTRLDAIGLLDTDRSERFDRLTKLVSQILEIPIALISLVDHNRQWFKSKHGIDVCETERSISFCAHVVSNQETLLITDTLKDPRFVDNPLVTGAPYIRFYAGVPLILDGFTLGTLCVIDHKPRTLPAHQLQILELMARIVVDECQLWELIKQHEQQTALQLQQEHYRQKKNLQLQLINQAQKIFLQNQDVKSACSDIFDELLELIGSQFGFIGQVFHQLDKPPFLRIHHITDISWNALSRAMYQQYHESTLDFHNLDNLFGQAVLSNTEIITNDPAQHPFSRGVPEGHPTLHCFLGIPLRHAGQVKGMMGFANKPGGYSQADIEWLTPISDTLGLLFHARNSEEARLKAESELKVLATRDPLTSLFNRRAFIDQCEERLEAVAEGQLLVMLDLDHFKQINDNYGHAAGDAVLRHISQSMQDHLRQQDLLGRLGGEEFAILLTAPINHESAERILARLHQVIAESPIAFGSQEISVTASAGTALQHSGDQLDDLLSRADASLYQAKAEGRNRICGPLGQ</sequence>
<dbReference type="InterPro" id="IPR029016">
    <property type="entry name" value="GAF-like_dom_sf"/>
</dbReference>
<organism evidence="5 6">
    <name type="scientific">Terasakiispira papahanaumokuakeensis</name>
    <dbReference type="NCBI Taxonomy" id="197479"/>
    <lineage>
        <taxon>Bacteria</taxon>
        <taxon>Pseudomonadati</taxon>
        <taxon>Pseudomonadota</taxon>
        <taxon>Gammaproteobacteria</taxon>
        <taxon>Oceanospirillales</taxon>
        <taxon>Terasakiispira</taxon>
    </lineage>
</organism>
<dbReference type="FunFam" id="3.30.70.270:FF:000001">
    <property type="entry name" value="Diguanylate cyclase domain protein"/>
    <property type="match status" value="1"/>
</dbReference>
<dbReference type="SUPFAM" id="SSF55781">
    <property type="entry name" value="GAF domain-like"/>
    <property type="match status" value="2"/>
</dbReference>
<proteinExistence type="predicted"/>
<comment type="catalytic activity">
    <reaction evidence="3">
        <text>2 GTP = 3',3'-c-di-GMP + 2 diphosphate</text>
        <dbReference type="Rhea" id="RHEA:24898"/>
        <dbReference type="ChEBI" id="CHEBI:33019"/>
        <dbReference type="ChEBI" id="CHEBI:37565"/>
        <dbReference type="ChEBI" id="CHEBI:58805"/>
        <dbReference type="EC" id="2.7.7.65"/>
    </reaction>
</comment>
<reference evidence="5 6" key="1">
    <citation type="submission" date="2016-08" db="EMBL/GenBank/DDBJ databases">
        <authorList>
            <person name="Seilhamer J.J."/>
        </authorList>
    </citation>
    <scope>NUCLEOTIDE SEQUENCE [LARGE SCALE GENOMIC DNA]</scope>
    <source>
        <strain evidence="5 6">PH27A</strain>
    </source>
</reference>
<dbReference type="GO" id="GO:0052621">
    <property type="term" value="F:diguanylate cyclase activity"/>
    <property type="evidence" value="ECO:0007669"/>
    <property type="project" value="UniProtKB-EC"/>
</dbReference>
<dbReference type="OrthoDB" id="9776960at2"/>
<dbReference type="EMBL" id="MDTQ01000001">
    <property type="protein sequence ID" value="ODC03633.1"/>
    <property type="molecule type" value="Genomic_DNA"/>
</dbReference>
<dbReference type="InterPro" id="IPR043128">
    <property type="entry name" value="Rev_trsase/Diguanyl_cyclase"/>
</dbReference>
<dbReference type="InterPro" id="IPR050469">
    <property type="entry name" value="Diguanylate_Cyclase"/>
</dbReference>
<evidence type="ECO:0000313" key="6">
    <source>
        <dbReference type="Proteomes" id="UP000094291"/>
    </source>
</evidence>
<dbReference type="Pfam" id="PF00990">
    <property type="entry name" value="GGDEF"/>
    <property type="match status" value="1"/>
</dbReference>
<accession>A0A1E2V9M9</accession>
<protein>
    <recommendedName>
        <fullName evidence="2">diguanylate cyclase</fullName>
        <ecNumber evidence="2">2.7.7.65</ecNumber>
    </recommendedName>
</protein>
<dbReference type="STRING" id="197479.BFW38_08830"/>
<dbReference type="NCBIfam" id="TIGR00254">
    <property type="entry name" value="GGDEF"/>
    <property type="match status" value="1"/>
</dbReference>
<dbReference type="PROSITE" id="PS50887">
    <property type="entry name" value="GGDEF"/>
    <property type="match status" value="1"/>
</dbReference>
<evidence type="ECO:0000256" key="1">
    <source>
        <dbReference type="ARBA" id="ARBA00001946"/>
    </source>
</evidence>
<feature type="domain" description="GGDEF" evidence="4">
    <location>
        <begin position="397"/>
        <end position="530"/>
    </location>
</feature>
<dbReference type="Pfam" id="PF13185">
    <property type="entry name" value="GAF_2"/>
    <property type="match status" value="1"/>
</dbReference>
<dbReference type="InterPro" id="IPR000160">
    <property type="entry name" value="GGDEF_dom"/>
</dbReference>
<evidence type="ECO:0000313" key="5">
    <source>
        <dbReference type="EMBL" id="ODC03633.1"/>
    </source>
</evidence>
<gene>
    <name evidence="5" type="ORF">BFW38_08830</name>
</gene>
<dbReference type="SMART" id="SM00267">
    <property type="entry name" value="GGDEF"/>
    <property type="match status" value="1"/>
</dbReference>
<evidence type="ECO:0000256" key="3">
    <source>
        <dbReference type="ARBA" id="ARBA00034247"/>
    </source>
</evidence>
<dbReference type="SMART" id="SM00065">
    <property type="entry name" value="GAF"/>
    <property type="match status" value="2"/>
</dbReference>
<dbReference type="Gene3D" id="3.30.70.270">
    <property type="match status" value="1"/>
</dbReference>
<name>A0A1E2V9M9_9GAMM</name>
<comment type="cofactor">
    <cofactor evidence="1">
        <name>Mg(2+)</name>
        <dbReference type="ChEBI" id="CHEBI:18420"/>
    </cofactor>
</comment>
<dbReference type="Proteomes" id="UP000094291">
    <property type="component" value="Unassembled WGS sequence"/>
</dbReference>
<dbReference type="PANTHER" id="PTHR45138:SF9">
    <property type="entry name" value="DIGUANYLATE CYCLASE DGCM-RELATED"/>
    <property type="match status" value="1"/>
</dbReference>
<dbReference type="SUPFAM" id="SSF55073">
    <property type="entry name" value="Nucleotide cyclase"/>
    <property type="match status" value="1"/>
</dbReference>
<comment type="caution">
    <text evidence="5">The sequence shown here is derived from an EMBL/GenBank/DDBJ whole genome shotgun (WGS) entry which is preliminary data.</text>
</comment>
<dbReference type="AlphaFoldDB" id="A0A1E2V9M9"/>
<dbReference type="EC" id="2.7.7.65" evidence="2"/>
<dbReference type="InterPro" id="IPR003018">
    <property type="entry name" value="GAF"/>
</dbReference>
<dbReference type="PANTHER" id="PTHR45138">
    <property type="entry name" value="REGULATORY COMPONENTS OF SENSORY TRANSDUCTION SYSTEM"/>
    <property type="match status" value="1"/>
</dbReference>
<keyword evidence="6" id="KW-1185">Reference proteome</keyword>
<dbReference type="RefSeq" id="WP_068998049.1">
    <property type="nucleotide sequence ID" value="NZ_MDTQ01000001.1"/>
</dbReference>
<evidence type="ECO:0000259" key="4">
    <source>
        <dbReference type="PROSITE" id="PS50887"/>
    </source>
</evidence>